<gene>
    <name evidence="3" type="ORF">ADN01_10765</name>
</gene>
<comment type="caution">
    <text evidence="3">The sequence shown here is derived from an EMBL/GenBank/DDBJ whole genome shotgun (WGS) entry which is preliminary data.</text>
</comment>
<evidence type="ECO:0000256" key="2">
    <source>
        <dbReference type="SAM" id="SignalP"/>
    </source>
</evidence>
<reference evidence="3 4" key="1">
    <citation type="submission" date="2015-07" db="EMBL/GenBank/DDBJ databases">
        <title>Genome sequence of Levilinea saccharolytica DSM 16555.</title>
        <authorList>
            <person name="Hemp J."/>
            <person name="Ward L.M."/>
            <person name="Pace L.A."/>
            <person name="Fischer W.W."/>
        </authorList>
    </citation>
    <scope>NUCLEOTIDE SEQUENCE [LARGE SCALE GENOMIC DNA]</scope>
    <source>
        <strain evidence="3 4">KIBI-1</strain>
    </source>
</reference>
<feature type="compositionally biased region" description="Pro residues" evidence="1">
    <location>
        <begin position="71"/>
        <end position="80"/>
    </location>
</feature>
<dbReference type="PROSITE" id="PS51257">
    <property type="entry name" value="PROKAR_LIPOPROTEIN"/>
    <property type="match status" value="1"/>
</dbReference>
<evidence type="ECO:0000313" key="4">
    <source>
        <dbReference type="Proteomes" id="UP000050501"/>
    </source>
</evidence>
<keyword evidence="4" id="KW-1185">Reference proteome</keyword>
<feature type="region of interest" description="Disordered" evidence="1">
    <location>
        <begin position="65"/>
        <end position="111"/>
    </location>
</feature>
<feature type="compositionally biased region" description="Pro residues" evidence="1">
    <location>
        <begin position="102"/>
        <end position="111"/>
    </location>
</feature>
<feature type="chain" id="PRO_5006133255" evidence="2">
    <location>
        <begin position="25"/>
        <end position="352"/>
    </location>
</feature>
<keyword evidence="2" id="KW-0732">Signal</keyword>
<sequence>MQKQMAVKRWAALLIILAVMLACNMPGSSTGGGTDLEATRGALQLESTKMALEFEQTALSVQITQAANQPTEPPPAPPAAAPTSAPAEQATYTPYPTYTAPPEQPTEPPAPTAVDMKAKIKAANVLVFEDIKGYPALLPYVSRAVDNMGFSGGKVMNVGDAVGNFMQALNSPVKWDLIVVSAEARQGVRGEFWDVLTDQVNNDVALVAEVWYLDQIANGRISSLLGKCGVDLFRDWARDPNKYNDLDYSLYWLDPQHELFSSPNVVAPLYTPNIYWMGDAGDLMKIGPGGDAKLLAGLHPKEKSTHGVIATCLGGRVVFQTFSTHDYRQSQVVPLWENYMTYALTNHFKVVP</sequence>
<organism evidence="3 4">
    <name type="scientific">Levilinea saccharolytica</name>
    <dbReference type="NCBI Taxonomy" id="229921"/>
    <lineage>
        <taxon>Bacteria</taxon>
        <taxon>Bacillati</taxon>
        <taxon>Chloroflexota</taxon>
        <taxon>Anaerolineae</taxon>
        <taxon>Anaerolineales</taxon>
        <taxon>Anaerolineaceae</taxon>
        <taxon>Levilinea</taxon>
    </lineage>
</organism>
<dbReference type="Proteomes" id="UP000050501">
    <property type="component" value="Unassembled WGS sequence"/>
</dbReference>
<protein>
    <submittedName>
        <fullName evidence="3">Uncharacterized protein</fullName>
    </submittedName>
</protein>
<name>A0A0P6XWJ8_9CHLR</name>
<evidence type="ECO:0000256" key="1">
    <source>
        <dbReference type="SAM" id="MobiDB-lite"/>
    </source>
</evidence>
<dbReference type="RefSeq" id="WP_075071127.1">
    <property type="nucleotide sequence ID" value="NZ_LGCM01000038.1"/>
</dbReference>
<dbReference type="AlphaFoldDB" id="A0A0P6XWJ8"/>
<dbReference type="EMBL" id="LGCM01000038">
    <property type="protein sequence ID" value="KPL80957.1"/>
    <property type="molecule type" value="Genomic_DNA"/>
</dbReference>
<feature type="compositionally biased region" description="Low complexity" evidence="1">
    <location>
        <begin position="81"/>
        <end position="101"/>
    </location>
</feature>
<accession>A0A0P6XWJ8</accession>
<feature type="signal peptide" evidence="2">
    <location>
        <begin position="1"/>
        <end position="24"/>
    </location>
</feature>
<evidence type="ECO:0000313" key="3">
    <source>
        <dbReference type="EMBL" id="KPL80957.1"/>
    </source>
</evidence>
<proteinExistence type="predicted"/>